<accession>A0A228HPY3</accession>
<dbReference type="GO" id="GO:0044781">
    <property type="term" value="P:bacterial-type flagellum organization"/>
    <property type="evidence" value="ECO:0007669"/>
    <property type="project" value="UniProtKB-KW"/>
</dbReference>
<evidence type="ECO:0000256" key="4">
    <source>
        <dbReference type="ARBA" id="ARBA00022833"/>
    </source>
</evidence>
<evidence type="ECO:0000256" key="6">
    <source>
        <dbReference type="ARBA" id="ARBA00023125"/>
    </source>
</evidence>
<evidence type="ECO:0000256" key="2">
    <source>
        <dbReference type="ARBA" id="ARBA00022723"/>
    </source>
</evidence>
<accession>A0A6P2S3Y9</accession>
<dbReference type="SUPFAM" id="SSF160930">
    <property type="entry name" value="FlhC-like"/>
    <property type="match status" value="1"/>
</dbReference>
<dbReference type="GO" id="GO:0045893">
    <property type="term" value="P:positive regulation of DNA-templated transcription"/>
    <property type="evidence" value="ECO:0007669"/>
    <property type="project" value="InterPro"/>
</dbReference>
<dbReference type="GO" id="GO:0046872">
    <property type="term" value="F:metal ion binding"/>
    <property type="evidence" value="ECO:0007669"/>
    <property type="project" value="UniProtKB-KW"/>
</dbReference>
<keyword evidence="8" id="KW-0804">Transcription</keyword>
<keyword evidence="3" id="KW-1005">Bacterial flagellum biogenesis</keyword>
<evidence type="ECO:0000256" key="5">
    <source>
        <dbReference type="ARBA" id="ARBA00023015"/>
    </source>
</evidence>
<evidence type="ECO:0000313" key="9">
    <source>
        <dbReference type="EMBL" id="OXI31975.1"/>
    </source>
</evidence>
<keyword evidence="5" id="KW-0805">Transcription regulation</keyword>
<protein>
    <submittedName>
        <fullName evidence="10">Transcriptional activator FlhC</fullName>
    </submittedName>
</protein>
<organism evidence="9 11">
    <name type="scientific">Burkholderia aenigmatica</name>
    <dbReference type="NCBI Taxonomy" id="2015348"/>
    <lineage>
        <taxon>Bacteria</taxon>
        <taxon>Pseudomonadati</taxon>
        <taxon>Pseudomonadota</taxon>
        <taxon>Betaproteobacteria</taxon>
        <taxon>Burkholderiales</taxon>
        <taxon>Burkholderiaceae</taxon>
        <taxon>Burkholderia</taxon>
        <taxon>Burkholderia cepacia complex</taxon>
    </lineage>
</organism>
<dbReference type="Pfam" id="PF05280">
    <property type="entry name" value="FlhC"/>
    <property type="match status" value="1"/>
</dbReference>
<evidence type="ECO:0000313" key="12">
    <source>
        <dbReference type="Proteomes" id="UP000494261"/>
    </source>
</evidence>
<proteinExistence type="predicted"/>
<reference evidence="9" key="2">
    <citation type="submission" date="2017-06" db="EMBL/GenBank/DDBJ databases">
        <authorList>
            <person name="Kim H.J."/>
            <person name="Triplett B.A."/>
        </authorList>
    </citation>
    <scope>NUCLEOTIDE SEQUENCE [LARGE SCALE GENOMIC DNA]</scope>
    <source>
        <strain evidence="9">AU17325</strain>
    </source>
</reference>
<dbReference type="AlphaFoldDB" id="A0A228HPY3"/>
<dbReference type="Proteomes" id="UP000494261">
    <property type="component" value="Unassembled WGS sequence"/>
</dbReference>
<dbReference type="GO" id="GO:1902208">
    <property type="term" value="P:regulation of bacterial-type flagellum assembly"/>
    <property type="evidence" value="ECO:0007669"/>
    <property type="project" value="InterPro"/>
</dbReference>
<dbReference type="EMBL" id="NKFA01000041">
    <property type="protein sequence ID" value="OXI31975.1"/>
    <property type="molecule type" value="Genomic_DNA"/>
</dbReference>
<reference evidence="11" key="1">
    <citation type="submission" date="2017-06" db="EMBL/GenBank/DDBJ databases">
        <authorList>
            <person name="LiPuma J."/>
            <person name="Spilker T."/>
        </authorList>
    </citation>
    <scope>NUCLEOTIDE SEQUENCE [LARGE SCALE GENOMIC DNA]</scope>
    <source>
        <strain evidence="11">AU17325</strain>
    </source>
</reference>
<evidence type="ECO:0000313" key="10">
    <source>
        <dbReference type="EMBL" id="VWC44243.1"/>
    </source>
</evidence>
<sequence>MKNLQLRFYIEHEQRLKRLCEFGARPKTMQALLSPRGGVHIQTFREIFTQLTGRTPKPGMSPAQDYAFLQKPGWRFKGSLILQAYIRLCELGAHHIDSLIEAYAFFLESSEPEKSSEFSFERALILVRGFETGDLRFTKCACCSSHHVHERNEPVMCPVCNNGNFGGSRKRHRNRVLATFHQAG</sequence>
<evidence type="ECO:0000256" key="3">
    <source>
        <dbReference type="ARBA" id="ARBA00022795"/>
    </source>
</evidence>
<dbReference type="OrthoDB" id="5570801at2"/>
<reference evidence="10 12" key="4">
    <citation type="submission" date="2019-09" db="EMBL/GenBank/DDBJ databases">
        <authorList>
            <person name="Depoorter E."/>
        </authorList>
    </citation>
    <scope>NUCLEOTIDE SEQUENCE [LARGE SCALE GENOMIC DNA]</scope>
    <source>
        <strain evidence="10">LMG 13014</strain>
    </source>
</reference>
<dbReference type="InterPro" id="IPR007944">
    <property type="entry name" value="FlhC"/>
</dbReference>
<dbReference type="Proteomes" id="UP000214600">
    <property type="component" value="Unassembled WGS sequence"/>
</dbReference>
<keyword evidence="7" id="KW-0010">Activator</keyword>
<evidence type="ECO:0000256" key="8">
    <source>
        <dbReference type="ARBA" id="ARBA00023163"/>
    </source>
</evidence>
<dbReference type="GO" id="GO:0003677">
    <property type="term" value="F:DNA binding"/>
    <property type="evidence" value="ECO:0007669"/>
    <property type="project" value="UniProtKB-KW"/>
</dbReference>
<evidence type="ECO:0000256" key="1">
    <source>
        <dbReference type="ARBA" id="ARBA00022490"/>
    </source>
</evidence>
<gene>
    <name evidence="10" type="ORF">BLA13014_07140</name>
    <name evidence="9" type="ORF">CFB84_41380</name>
</gene>
<evidence type="ECO:0000313" key="11">
    <source>
        <dbReference type="Proteomes" id="UP000214600"/>
    </source>
</evidence>
<keyword evidence="6" id="KW-0238">DNA-binding</keyword>
<dbReference type="RefSeq" id="WP_025647500.1">
    <property type="nucleotide sequence ID" value="NZ_CABVQC010000076.1"/>
</dbReference>
<name>A0A228HPY3_9BURK</name>
<dbReference type="GeneID" id="99664757"/>
<dbReference type="EMBL" id="CABVQC010000076">
    <property type="protein sequence ID" value="VWC44243.1"/>
    <property type="molecule type" value="Genomic_DNA"/>
</dbReference>
<keyword evidence="4" id="KW-0862">Zinc</keyword>
<evidence type="ECO:0000256" key="7">
    <source>
        <dbReference type="ARBA" id="ARBA00023159"/>
    </source>
</evidence>
<reference evidence="9 11" key="3">
    <citation type="submission" date="2017-08" db="EMBL/GenBank/DDBJ databases">
        <title>WGS of novel Burkholderia cepaca complex species.</title>
        <authorList>
            <person name="Lipuma J."/>
            <person name="Spilker T."/>
        </authorList>
    </citation>
    <scope>NUCLEOTIDE SEQUENCE [LARGE SCALE GENOMIC DNA]</scope>
    <source>
        <strain evidence="9 11">AU17325</strain>
    </source>
</reference>
<keyword evidence="2" id="KW-0479">Metal-binding</keyword>
<keyword evidence="1" id="KW-0963">Cytoplasm</keyword>